<comment type="similarity">
    <text evidence="2 10">Belongs to the DMRL synthase family.</text>
</comment>
<name>A0AAE0T8C3_9BIVA</name>
<evidence type="ECO:0000313" key="13">
    <source>
        <dbReference type="Proteomes" id="UP001195483"/>
    </source>
</evidence>
<dbReference type="Pfam" id="PF00885">
    <property type="entry name" value="DMRL_synthase"/>
    <property type="match status" value="1"/>
</dbReference>
<comment type="function">
    <text evidence="10">Catalyzes the formation of 6,7-dimethyl-8-ribityllumazine by condensation of 5-amino-6-(D-ribitylamino)uracil with 3,4-dihydroxy-2-butanone 4-phosphate. This is the penultimate step in the biosynthesis of riboflavin.</text>
</comment>
<dbReference type="Gene3D" id="3.40.50.960">
    <property type="entry name" value="Lumazine/riboflavin synthase"/>
    <property type="match status" value="1"/>
</dbReference>
<accession>A0AAE0T8C3</accession>
<feature type="domain" description="CBS" evidence="11">
    <location>
        <begin position="1"/>
        <end position="61"/>
    </location>
</feature>
<comment type="pathway">
    <text evidence="1 10">Cofactor biosynthesis; riboflavin biosynthesis; riboflavin from 2-hydroxy-3-oxobutyl phosphate and 5-amino-6-(D-ribitylamino)uracil: step 1/2.</text>
</comment>
<organism evidence="12 13">
    <name type="scientific">Potamilus streckersoni</name>
    <dbReference type="NCBI Taxonomy" id="2493646"/>
    <lineage>
        <taxon>Eukaryota</taxon>
        <taxon>Metazoa</taxon>
        <taxon>Spiralia</taxon>
        <taxon>Lophotrochozoa</taxon>
        <taxon>Mollusca</taxon>
        <taxon>Bivalvia</taxon>
        <taxon>Autobranchia</taxon>
        <taxon>Heteroconchia</taxon>
        <taxon>Palaeoheterodonta</taxon>
        <taxon>Unionida</taxon>
        <taxon>Unionoidea</taxon>
        <taxon>Unionidae</taxon>
        <taxon>Ambleminae</taxon>
        <taxon>Lampsilini</taxon>
        <taxon>Potamilus</taxon>
    </lineage>
</organism>
<evidence type="ECO:0000256" key="1">
    <source>
        <dbReference type="ARBA" id="ARBA00004917"/>
    </source>
</evidence>
<dbReference type="CDD" id="cd04590">
    <property type="entry name" value="CBS_pair_CorC_HlyC_assoc"/>
    <property type="match status" value="1"/>
</dbReference>
<dbReference type="SUPFAM" id="SSF56176">
    <property type="entry name" value="FAD-binding/transporter-associated domain-like"/>
    <property type="match status" value="1"/>
</dbReference>
<evidence type="ECO:0000259" key="11">
    <source>
        <dbReference type="PROSITE" id="PS51371"/>
    </source>
</evidence>
<evidence type="ECO:0000256" key="5">
    <source>
        <dbReference type="ARBA" id="ARBA00022679"/>
    </source>
</evidence>
<sequence length="320" mass="35280">MTNRNDIVSITASNTFKHVLTKISETGFSRFPFYEKDIDNITGVVYAKNLVQFLPKRSGKIDWKRFSRKPIFIPETLHLDDVLDIFQSNQIHIAIVIDEYGSVAGLVTLDDIVEELLEDISMDIDRGSFKKTSDSTYWFSGATSIEELASVIQIEFPKATSADTVGGFILSLTGDIPKENDTVTYRNLTFTIERVRKNRIGAKECLTKHGISKMSIYRCPGAFEIPLVIKKLLGSSAKPDGIVAVGVLIRGETIHFDLIAKDVSASLQKLALDYLTPVGLGILATENTSQAIERAGVKSGNKGTEAALAVIEMVQLMKMI</sequence>
<reference evidence="12" key="2">
    <citation type="journal article" date="2021" name="Genome Biol. Evol.">
        <title>Developing a high-quality reference genome for a parasitic bivalve with doubly uniparental inheritance (Bivalvia: Unionida).</title>
        <authorList>
            <person name="Smith C.H."/>
        </authorList>
    </citation>
    <scope>NUCLEOTIDE SEQUENCE</scope>
    <source>
        <strain evidence="12">CHS0354</strain>
        <tissue evidence="12">Mantle</tissue>
    </source>
</reference>
<evidence type="ECO:0000256" key="3">
    <source>
        <dbReference type="ARBA" id="ARBA00012664"/>
    </source>
</evidence>
<dbReference type="Gene3D" id="3.30.465.10">
    <property type="match status" value="1"/>
</dbReference>
<gene>
    <name evidence="12" type="ORF">CHS0354_000809</name>
</gene>
<dbReference type="NCBIfam" id="TIGR00114">
    <property type="entry name" value="lumazine-synth"/>
    <property type="match status" value="1"/>
</dbReference>
<evidence type="ECO:0000256" key="6">
    <source>
        <dbReference type="ARBA" id="ARBA00022737"/>
    </source>
</evidence>
<dbReference type="InterPro" id="IPR044751">
    <property type="entry name" value="Ion_transp-like_CBS"/>
</dbReference>
<dbReference type="SUPFAM" id="SSF52121">
    <property type="entry name" value="Lumazine synthase"/>
    <property type="match status" value="1"/>
</dbReference>
<dbReference type="InterPro" id="IPR000644">
    <property type="entry name" value="CBS_dom"/>
</dbReference>
<proteinExistence type="inferred from homology"/>
<comment type="catalytic activity">
    <reaction evidence="8 10">
        <text>(2S)-2-hydroxy-3-oxobutyl phosphate + 5-amino-6-(D-ribitylamino)uracil = 6,7-dimethyl-8-(1-D-ribityl)lumazine + phosphate + 2 H2O + H(+)</text>
        <dbReference type="Rhea" id="RHEA:26152"/>
        <dbReference type="ChEBI" id="CHEBI:15377"/>
        <dbReference type="ChEBI" id="CHEBI:15378"/>
        <dbReference type="ChEBI" id="CHEBI:15934"/>
        <dbReference type="ChEBI" id="CHEBI:43474"/>
        <dbReference type="ChEBI" id="CHEBI:58201"/>
        <dbReference type="ChEBI" id="CHEBI:58830"/>
        <dbReference type="EC" id="2.5.1.78"/>
    </reaction>
</comment>
<dbReference type="InterPro" id="IPR046342">
    <property type="entry name" value="CBS_dom_sf"/>
</dbReference>
<dbReference type="InterPro" id="IPR002180">
    <property type="entry name" value="LS/RS"/>
</dbReference>
<dbReference type="SMART" id="SM01091">
    <property type="entry name" value="CorC_HlyC"/>
    <property type="match status" value="1"/>
</dbReference>
<dbReference type="GO" id="GO:0000906">
    <property type="term" value="F:6,7-dimethyl-8-ribityllumazine synthase activity"/>
    <property type="evidence" value="ECO:0007669"/>
    <property type="project" value="UniProtKB-EC"/>
</dbReference>
<dbReference type="GO" id="GO:0009231">
    <property type="term" value="P:riboflavin biosynthetic process"/>
    <property type="evidence" value="ECO:0007669"/>
    <property type="project" value="UniProtKB-KW"/>
</dbReference>
<keyword evidence="5 10" id="KW-0808">Transferase</keyword>
<dbReference type="InterPro" id="IPR016169">
    <property type="entry name" value="FAD-bd_PCMH_sub2"/>
</dbReference>
<dbReference type="HAMAP" id="MF_00178">
    <property type="entry name" value="Lumazine_synth"/>
    <property type="match status" value="1"/>
</dbReference>
<dbReference type="EMBL" id="JAEAOA010000085">
    <property type="protein sequence ID" value="KAK3605140.1"/>
    <property type="molecule type" value="Genomic_DNA"/>
</dbReference>
<evidence type="ECO:0000256" key="9">
    <source>
        <dbReference type="PROSITE-ProRule" id="PRU00703"/>
    </source>
</evidence>
<evidence type="ECO:0000256" key="10">
    <source>
        <dbReference type="RuleBase" id="RU003795"/>
    </source>
</evidence>
<keyword evidence="6" id="KW-0677">Repeat</keyword>
<reference evidence="12" key="3">
    <citation type="submission" date="2023-05" db="EMBL/GenBank/DDBJ databases">
        <authorList>
            <person name="Smith C.H."/>
        </authorList>
    </citation>
    <scope>NUCLEOTIDE SEQUENCE</scope>
    <source>
        <strain evidence="12">CHS0354</strain>
        <tissue evidence="12">Mantle</tissue>
    </source>
</reference>
<evidence type="ECO:0000256" key="7">
    <source>
        <dbReference type="ARBA" id="ARBA00023122"/>
    </source>
</evidence>
<dbReference type="PANTHER" id="PTHR22777:SF17">
    <property type="entry name" value="UPF0053 PROTEIN SLL0260"/>
    <property type="match status" value="1"/>
</dbReference>
<protein>
    <recommendedName>
        <fullName evidence="3 10">6,7-dimethyl-8-ribityllumazine synthase</fullName>
        <shortName evidence="10">DMRL synthase</shortName>
        <ecNumber evidence="3 10">2.5.1.78</ecNumber>
    </recommendedName>
</protein>
<dbReference type="EC" id="2.5.1.78" evidence="3 10"/>
<dbReference type="InterPro" id="IPR036318">
    <property type="entry name" value="FAD-bd_PCMH-like_sf"/>
</dbReference>
<feature type="domain" description="CBS" evidence="11">
    <location>
        <begin position="66"/>
        <end position="122"/>
    </location>
</feature>
<keyword evidence="13" id="KW-1185">Reference proteome</keyword>
<dbReference type="PROSITE" id="PS51371">
    <property type="entry name" value="CBS"/>
    <property type="match status" value="2"/>
</dbReference>
<keyword evidence="7 9" id="KW-0129">CBS domain</keyword>
<evidence type="ECO:0000256" key="4">
    <source>
        <dbReference type="ARBA" id="ARBA00022619"/>
    </source>
</evidence>
<dbReference type="PANTHER" id="PTHR22777">
    <property type="entry name" value="HEMOLYSIN-RELATED"/>
    <property type="match status" value="1"/>
</dbReference>
<keyword evidence="4 10" id="KW-0686">Riboflavin biosynthesis</keyword>
<evidence type="ECO:0000313" key="12">
    <source>
        <dbReference type="EMBL" id="KAK3605140.1"/>
    </source>
</evidence>
<comment type="caution">
    <text evidence="12">The sequence shown here is derived from an EMBL/GenBank/DDBJ whole genome shotgun (WGS) entry which is preliminary data.</text>
</comment>
<dbReference type="SUPFAM" id="SSF54631">
    <property type="entry name" value="CBS-domain pair"/>
    <property type="match status" value="1"/>
</dbReference>
<dbReference type="InterPro" id="IPR005170">
    <property type="entry name" value="Transptr-assoc_dom"/>
</dbReference>
<reference evidence="12" key="1">
    <citation type="journal article" date="2021" name="Genome Biol. Evol.">
        <title>A High-Quality Reference Genome for a Parasitic Bivalve with Doubly Uniparental Inheritance (Bivalvia: Unionida).</title>
        <authorList>
            <person name="Smith C.H."/>
        </authorList>
    </citation>
    <scope>NUCLEOTIDE SEQUENCE</scope>
    <source>
        <strain evidence="12">CHS0354</strain>
    </source>
</reference>
<dbReference type="Gene3D" id="3.10.580.10">
    <property type="entry name" value="CBS-domain"/>
    <property type="match status" value="1"/>
</dbReference>
<dbReference type="AlphaFoldDB" id="A0AAE0T8C3"/>
<dbReference type="Pfam" id="PF00571">
    <property type="entry name" value="CBS"/>
    <property type="match status" value="2"/>
</dbReference>
<dbReference type="GO" id="GO:0009349">
    <property type="term" value="C:riboflavin synthase complex"/>
    <property type="evidence" value="ECO:0007669"/>
    <property type="project" value="UniProtKB-UniRule"/>
</dbReference>
<dbReference type="CDD" id="cd09209">
    <property type="entry name" value="Lumazine_synthase-I"/>
    <property type="match status" value="1"/>
</dbReference>
<dbReference type="GO" id="GO:0050660">
    <property type="term" value="F:flavin adenine dinucleotide binding"/>
    <property type="evidence" value="ECO:0007669"/>
    <property type="project" value="InterPro"/>
</dbReference>
<dbReference type="SMART" id="SM00116">
    <property type="entry name" value="CBS"/>
    <property type="match status" value="2"/>
</dbReference>
<dbReference type="Proteomes" id="UP001195483">
    <property type="component" value="Unassembled WGS sequence"/>
</dbReference>
<evidence type="ECO:0000256" key="8">
    <source>
        <dbReference type="ARBA" id="ARBA00048785"/>
    </source>
</evidence>
<dbReference type="InterPro" id="IPR034964">
    <property type="entry name" value="LS"/>
</dbReference>
<dbReference type="InterPro" id="IPR036467">
    <property type="entry name" value="LS/RS_sf"/>
</dbReference>
<evidence type="ECO:0000256" key="2">
    <source>
        <dbReference type="ARBA" id="ARBA00007424"/>
    </source>
</evidence>